<dbReference type="Pfam" id="PF00912">
    <property type="entry name" value="Transgly"/>
    <property type="match status" value="1"/>
</dbReference>
<reference evidence="20 21" key="1">
    <citation type="submission" date="2014-09" db="EMBL/GenBank/DDBJ databases">
        <authorList>
            <person name="Hornung B.V."/>
        </authorList>
    </citation>
    <scope>NUCLEOTIDE SEQUENCE [LARGE SCALE GENOMIC DNA]</scope>
    <source>
        <strain evidence="20 21">FRIFI</strain>
    </source>
</reference>
<protein>
    <recommendedName>
        <fullName evidence="4">Penicillin-binding protein 1A</fullName>
        <ecNumber evidence="14">2.4.99.28</ecNumber>
        <ecNumber evidence="3">3.4.16.4</ecNumber>
    </recommendedName>
</protein>
<evidence type="ECO:0000256" key="11">
    <source>
        <dbReference type="ARBA" id="ARBA00023251"/>
    </source>
</evidence>
<keyword evidence="5" id="KW-0121">Carboxypeptidase</keyword>
<dbReference type="RefSeq" id="WP_166505998.1">
    <property type="nucleotide sequence ID" value="NZ_LN650648.1"/>
</dbReference>
<keyword evidence="8 20" id="KW-0808">Transferase</keyword>
<dbReference type="UniPathway" id="UPA00219"/>
<feature type="compositionally biased region" description="Polar residues" evidence="16">
    <location>
        <begin position="823"/>
        <end position="836"/>
    </location>
</feature>
<dbReference type="InterPro" id="IPR036950">
    <property type="entry name" value="PBP_transglycosylase"/>
</dbReference>
<feature type="compositionally biased region" description="Low complexity" evidence="16">
    <location>
        <begin position="837"/>
        <end position="865"/>
    </location>
</feature>
<evidence type="ECO:0000256" key="7">
    <source>
        <dbReference type="ARBA" id="ARBA00022676"/>
    </source>
</evidence>
<dbReference type="Proteomes" id="UP000245695">
    <property type="component" value="Chromosome 1"/>
</dbReference>
<feature type="region of interest" description="Disordered" evidence="16">
    <location>
        <begin position="800"/>
        <end position="926"/>
    </location>
</feature>
<dbReference type="EC" id="3.4.16.4" evidence="3"/>
<accession>A0A2P2BUC2</accession>
<dbReference type="InterPro" id="IPR001460">
    <property type="entry name" value="PCN-bd_Tpept"/>
</dbReference>
<evidence type="ECO:0000256" key="16">
    <source>
        <dbReference type="SAM" id="MobiDB-lite"/>
    </source>
</evidence>
<name>A0A2P2BUC2_9FIRM</name>
<dbReference type="InterPro" id="IPR012338">
    <property type="entry name" value="Beta-lactam/transpept-like"/>
</dbReference>
<keyword evidence="9" id="KW-0378">Hydrolase</keyword>
<comment type="subcellular location">
    <subcellularLocation>
        <location evidence="2">Cell membrane</location>
        <topology evidence="2">Single-pass type II membrane protein</topology>
    </subcellularLocation>
</comment>
<keyword evidence="6" id="KW-0645">Protease</keyword>
<proteinExistence type="predicted"/>
<dbReference type="EMBL" id="LN650648">
    <property type="protein sequence ID" value="CEI73966.1"/>
    <property type="molecule type" value="Genomic_DNA"/>
</dbReference>
<dbReference type="Gene3D" id="1.10.3810.10">
    <property type="entry name" value="Biosynthetic peptidoglycan transglycosylase-like"/>
    <property type="match status" value="2"/>
</dbReference>
<dbReference type="GO" id="GO:0005886">
    <property type="term" value="C:plasma membrane"/>
    <property type="evidence" value="ECO:0007669"/>
    <property type="project" value="UniProtKB-SubCell"/>
</dbReference>
<keyword evidence="12" id="KW-0511">Multifunctional enzyme</keyword>
<dbReference type="Gene3D" id="3.40.710.10">
    <property type="entry name" value="DD-peptidase/beta-lactamase superfamily"/>
    <property type="match status" value="1"/>
</dbReference>
<feature type="transmembrane region" description="Helical" evidence="17">
    <location>
        <begin position="63"/>
        <end position="87"/>
    </location>
</feature>
<keyword evidence="17" id="KW-0472">Membrane</keyword>
<evidence type="ECO:0000256" key="17">
    <source>
        <dbReference type="SAM" id="Phobius"/>
    </source>
</evidence>
<evidence type="ECO:0000256" key="14">
    <source>
        <dbReference type="ARBA" id="ARBA00044770"/>
    </source>
</evidence>
<dbReference type="InterPro" id="IPR050396">
    <property type="entry name" value="Glycosyltr_51/Transpeptidase"/>
</dbReference>
<dbReference type="PANTHER" id="PTHR32282:SF33">
    <property type="entry name" value="PEPTIDOGLYCAN GLYCOSYLTRANSFERASE"/>
    <property type="match status" value="1"/>
</dbReference>
<dbReference type="SUPFAM" id="SSF53955">
    <property type="entry name" value="Lysozyme-like"/>
    <property type="match status" value="1"/>
</dbReference>
<evidence type="ECO:0000256" key="2">
    <source>
        <dbReference type="ARBA" id="ARBA00004401"/>
    </source>
</evidence>
<evidence type="ECO:0000259" key="18">
    <source>
        <dbReference type="Pfam" id="PF00905"/>
    </source>
</evidence>
<evidence type="ECO:0000256" key="8">
    <source>
        <dbReference type="ARBA" id="ARBA00022679"/>
    </source>
</evidence>
<evidence type="ECO:0000256" key="4">
    <source>
        <dbReference type="ARBA" id="ARBA00018638"/>
    </source>
</evidence>
<comment type="catalytic activity">
    <reaction evidence="13">
        <text>Preferential cleavage: (Ac)2-L-Lys-D-Ala-|-D-Ala. Also transpeptidation of peptidyl-alanyl moieties that are N-acyl substituents of D-alanine.</text>
        <dbReference type="EC" id="3.4.16.4"/>
    </reaction>
</comment>
<dbReference type="GO" id="GO:0008955">
    <property type="term" value="F:peptidoglycan glycosyltransferase activity"/>
    <property type="evidence" value="ECO:0007669"/>
    <property type="project" value="UniProtKB-EC"/>
</dbReference>
<evidence type="ECO:0000256" key="13">
    <source>
        <dbReference type="ARBA" id="ARBA00034000"/>
    </source>
</evidence>
<feature type="domain" description="Glycosyl transferase family 51" evidence="19">
    <location>
        <begin position="116"/>
        <end position="271"/>
    </location>
</feature>
<dbReference type="InterPro" id="IPR023346">
    <property type="entry name" value="Lysozyme-like_dom_sf"/>
</dbReference>
<comment type="catalytic activity">
    <reaction evidence="15">
        <text>[GlcNAc-(1-&gt;4)-Mur2Ac(oyl-L-Ala-gamma-D-Glu-L-Lys-D-Ala-D-Ala)](n)-di-trans,octa-cis-undecaprenyl diphosphate + beta-D-GlcNAc-(1-&gt;4)-Mur2Ac(oyl-L-Ala-gamma-D-Glu-L-Lys-D-Ala-D-Ala)-di-trans,octa-cis-undecaprenyl diphosphate = [GlcNAc-(1-&gt;4)-Mur2Ac(oyl-L-Ala-gamma-D-Glu-L-Lys-D-Ala-D-Ala)](n+1)-di-trans,octa-cis-undecaprenyl diphosphate + di-trans,octa-cis-undecaprenyl diphosphate + H(+)</text>
        <dbReference type="Rhea" id="RHEA:23708"/>
        <dbReference type="Rhea" id="RHEA-COMP:9602"/>
        <dbReference type="Rhea" id="RHEA-COMP:9603"/>
        <dbReference type="ChEBI" id="CHEBI:15378"/>
        <dbReference type="ChEBI" id="CHEBI:58405"/>
        <dbReference type="ChEBI" id="CHEBI:60033"/>
        <dbReference type="ChEBI" id="CHEBI:78435"/>
        <dbReference type="EC" id="2.4.99.28"/>
    </reaction>
</comment>
<dbReference type="Pfam" id="PF00905">
    <property type="entry name" value="Transpeptidase"/>
    <property type="match status" value="1"/>
</dbReference>
<dbReference type="GO" id="GO:0008658">
    <property type="term" value="F:penicillin binding"/>
    <property type="evidence" value="ECO:0007669"/>
    <property type="project" value="InterPro"/>
</dbReference>
<dbReference type="GO" id="GO:0006508">
    <property type="term" value="P:proteolysis"/>
    <property type="evidence" value="ECO:0007669"/>
    <property type="project" value="UniProtKB-KW"/>
</dbReference>
<feature type="compositionally biased region" description="Basic and acidic residues" evidence="16">
    <location>
        <begin position="1"/>
        <end position="10"/>
    </location>
</feature>
<evidence type="ECO:0000256" key="3">
    <source>
        <dbReference type="ARBA" id="ARBA00012448"/>
    </source>
</evidence>
<organism evidence="20 21">
    <name type="scientific">Romboutsia hominis</name>
    <dbReference type="NCBI Taxonomy" id="1507512"/>
    <lineage>
        <taxon>Bacteria</taxon>
        <taxon>Bacillati</taxon>
        <taxon>Bacillota</taxon>
        <taxon>Clostridia</taxon>
        <taxon>Peptostreptococcales</taxon>
        <taxon>Peptostreptococcaceae</taxon>
        <taxon>Romboutsia</taxon>
    </lineage>
</organism>
<dbReference type="GO" id="GO:0009252">
    <property type="term" value="P:peptidoglycan biosynthetic process"/>
    <property type="evidence" value="ECO:0007669"/>
    <property type="project" value="UniProtKB-UniPathway"/>
</dbReference>
<dbReference type="KEGG" id="rhom:FRIFI_2441"/>
<dbReference type="InterPro" id="IPR001264">
    <property type="entry name" value="Glyco_trans_51"/>
</dbReference>
<dbReference type="SUPFAM" id="SSF56601">
    <property type="entry name" value="beta-lactamase/transpeptidase-like"/>
    <property type="match status" value="1"/>
</dbReference>
<keyword evidence="7 20" id="KW-0328">Glycosyltransferase</keyword>
<dbReference type="PANTHER" id="PTHR32282">
    <property type="entry name" value="BINDING PROTEIN TRANSPEPTIDASE, PUTATIVE-RELATED"/>
    <property type="match status" value="1"/>
</dbReference>
<evidence type="ECO:0000259" key="19">
    <source>
        <dbReference type="Pfam" id="PF00912"/>
    </source>
</evidence>
<feature type="compositionally biased region" description="Polar residues" evidence="16">
    <location>
        <begin position="803"/>
        <end position="812"/>
    </location>
</feature>
<keyword evidence="11" id="KW-0046">Antibiotic resistance</keyword>
<evidence type="ECO:0000313" key="21">
    <source>
        <dbReference type="Proteomes" id="UP000245695"/>
    </source>
</evidence>
<dbReference type="AlphaFoldDB" id="A0A2P2BUC2"/>
<keyword evidence="17" id="KW-1133">Transmembrane helix</keyword>
<gene>
    <name evidence="20" type="ORF">FRIFI_2441</name>
</gene>
<evidence type="ECO:0000256" key="9">
    <source>
        <dbReference type="ARBA" id="ARBA00022801"/>
    </source>
</evidence>
<comment type="function">
    <text evidence="1">Cell wall formation. Synthesis of cross-linked peptidoglycan from the lipid intermediates. The enzyme has a penicillin-insensitive transglycosylase N-terminal domain (formation of linear glycan strands) and a penicillin-sensitive transpeptidase C-terminal domain (cross-linking of the peptide subunits).</text>
</comment>
<keyword evidence="21" id="KW-1185">Reference proteome</keyword>
<dbReference type="EC" id="2.4.99.28" evidence="14"/>
<sequence>MNNDNNENRNKIRRKKASSSSSTATRNSSTTRSSSTSRGSSTSSSNKKTKPKKKKDKFKTLRSILVVCLVLLVAGVAVGTGVVFASLRNAEPISKALLEEKTYQTTRIYYANNDLLSNAPSVNKKQPVPLKDMGKYLPKAIVAIEDERFYEHGGVDIRGLLRSVVKTLTGDKQGGSTIPMQVSKMLLTSTEQSLPRKIKDIYYAHEMSKVLSKDEILELYLNNFFVGKGLAGAEAGARGYFDKKASQLTLGESALLAGSTQNPSRYSAYITAKLEGNETKDDVANRLLFFINTPDDTLDDPTPMELDMVEKLNSWGLIPNDDTYKQLKAGTMVVRKAVPNPKAKERRNIVLGKMLQTGAITQSEYNEAVAEEINIKLPKPKESVSSSVEDLIEYKVIDALVAQGNTKDEAYNMFYNGGLKIHTTIDPKMQKILEKEYDNDNNFPGSRHSNGMTQPQSSMVILDYKTGEIKALVGGRHITGRKTLNRATTPQQPGSTIKPLSVYTPAIDTLKLTQATALSDTTANLTPYKFKENNKWNPNTTTPGKDIMSLRKALAYSSNTIAIRTAELLGDSYKDCVDIMMDYLKNFGITTLVDSNTANAESNDRRFPALTLGGMTHGISPLEMASAYGTLANGGVYIEPTIFTTITSYDGQLIVKNTPEQHKVVDPDVAYVITDMLKAVITEGIGGKAAIPGGMPVAGKTGTTNKALDAWFVGYTPYYVGATYIGDDAGRKNPTTGEFIPRESVEGGSGSAAKLWSIVMRQIHENLKKVDFKVPDKVYFAKINLIDGGRSSSGVKAAFIDGTSPTKYTSRANAVKPKHEESTTPPENQNNEGTVDNNTTPPADNGGGNTTPPTDNGGGNTTPPADNGGGNTTPPADNGGGNTTTPPPNNGGGTATPPPSNGGGNTTPPADNSGGATNPASNPTGQ</sequence>
<evidence type="ECO:0000256" key="10">
    <source>
        <dbReference type="ARBA" id="ARBA00022968"/>
    </source>
</evidence>
<evidence type="ECO:0000256" key="6">
    <source>
        <dbReference type="ARBA" id="ARBA00022670"/>
    </source>
</evidence>
<evidence type="ECO:0000313" key="20">
    <source>
        <dbReference type="EMBL" id="CEI73966.1"/>
    </source>
</evidence>
<evidence type="ECO:0000256" key="5">
    <source>
        <dbReference type="ARBA" id="ARBA00022645"/>
    </source>
</evidence>
<keyword evidence="10" id="KW-0735">Signal-anchor</keyword>
<feature type="domain" description="Penicillin-binding protein transpeptidase" evidence="18">
    <location>
        <begin position="458"/>
        <end position="723"/>
    </location>
</feature>
<feature type="compositionally biased region" description="Polar residues" evidence="16">
    <location>
        <begin position="914"/>
        <end position="926"/>
    </location>
</feature>
<feature type="region of interest" description="Disordered" evidence="16">
    <location>
        <begin position="1"/>
        <end position="55"/>
    </location>
</feature>
<dbReference type="GO" id="GO:0046677">
    <property type="term" value="P:response to antibiotic"/>
    <property type="evidence" value="ECO:0007669"/>
    <property type="project" value="UniProtKB-KW"/>
</dbReference>
<dbReference type="GO" id="GO:0009002">
    <property type="term" value="F:serine-type D-Ala-D-Ala carboxypeptidase activity"/>
    <property type="evidence" value="ECO:0007669"/>
    <property type="project" value="UniProtKB-EC"/>
</dbReference>
<evidence type="ECO:0000256" key="12">
    <source>
        <dbReference type="ARBA" id="ARBA00023268"/>
    </source>
</evidence>
<feature type="compositionally biased region" description="Low complexity" evidence="16">
    <location>
        <begin position="18"/>
        <end position="46"/>
    </location>
</feature>
<keyword evidence="17" id="KW-0812">Transmembrane</keyword>
<evidence type="ECO:0000256" key="1">
    <source>
        <dbReference type="ARBA" id="ARBA00002624"/>
    </source>
</evidence>
<evidence type="ECO:0000256" key="15">
    <source>
        <dbReference type="ARBA" id="ARBA00049902"/>
    </source>
</evidence>